<dbReference type="InterPro" id="IPR011611">
    <property type="entry name" value="PfkB_dom"/>
</dbReference>
<dbReference type="PRINTS" id="PR00990">
    <property type="entry name" value="RIBOKINASE"/>
</dbReference>
<dbReference type="SUPFAM" id="SSF53613">
    <property type="entry name" value="Ribokinase-like"/>
    <property type="match status" value="1"/>
</dbReference>
<dbReference type="Gene3D" id="3.40.1190.20">
    <property type="match status" value="2"/>
</dbReference>
<accession>A0A9W8A3P7</accession>
<dbReference type="EC" id="2.7.1.15" evidence="4"/>
<dbReference type="PANTHER" id="PTHR10584:SF166">
    <property type="entry name" value="RIBOKINASE"/>
    <property type="match status" value="1"/>
</dbReference>
<dbReference type="InterPro" id="IPR002139">
    <property type="entry name" value="Ribo/fructo_kinase"/>
</dbReference>
<dbReference type="Proteomes" id="UP001150538">
    <property type="component" value="Unassembled WGS sequence"/>
</dbReference>
<keyword evidence="1 4" id="KW-0808">Transferase</keyword>
<keyword evidence="5" id="KW-1185">Reference proteome</keyword>
<organism evidence="4 5">
    <name type="scientific">Mycoemilia scoparia</name>
    <dbReference type="NCBI Taxonomy" id="417184"/>
    <lineage>
        <taxon>Eukaryota</taxon>
        <taxon>Fungi</taxon>
        <taxon>Fungi incertae sedis</taxon>
        <taxon>Zoopagomycota</taxon>
        <taxon>Kickxellomycotina</taxon>
        <taxon>Kickxellomycetes</taxon>
        <taxon>Kickxellales</taxon>
        <taxon>Kickxellaceae</taxon>
        <taxon>Mycoemilia</taxon>
    </lineage>
</organism>
<dbReference type="Pfam" id="PF00294">
    <property type="entry name" value="PfkB"/>
    <property type="match status" value="1"/>
</dbReference>
<protein>
    <submittedName>
        <fullName evidence="4">Ribokinase</fullName>
        <ecNumber evidence="4">2.7.1.15</ecNumber>
    </submittedName>
</protein>
<evidence type="ECO:0000313" key="5">
    <source>
        <dbReference type="Proteomes" id="UP001150538"/>
    </source>
</evidence>
<gene>
    <name evidence="4" type="primary">RBK1</name>
    <name evidence="4" type="ORF">H4219_000060</name>
</gene>
<proteinExistence type="predicted"/>
<evidence type="ECO:0000259" key="3">
    <source>
        <dbReference type="Pfam" id="PF00294"/>
    </source>
</evidence>
<evidence type="ECO:0000256" key="2">
    <source>
        <dbReference type="ARBA" id="ARBA00022777"/>
    </source>
</evidence>
<evidence type="ECO:0000256" key="1">
    <source>
        <dbReference type="ARBA" id="ARBA00022679"/>
    </source>
</evidence>
<dbReference type="OrthoDB" id="415590at2759"/>
<dbReference type="GO" id="GO:0004747">
    <property type="term" value="F:ribokinase activity"/>
    <property type="evidence" value="ECO:0007669"/>
    <property type="project" value="UniProtKB-EC"/>
</dbReference>
<dbReference type="AlphaFoldDB" id="A0A9W8A3P7"/>
<reference evidence="4" key="1">
    <citation type="submission" date="2022-07" db="EMBL/GenBank/DDBJ databases">
        <title>Phylogenomic reconstructions and comparative analyses of Kickxellomycotina fungi.</title>
        <authorList>
            <person name="Reynolds N.K."/>
            <person name="Stajich J.E."/>
            <person name="Barry K."/>
            <person name="Grigoriev I.V."/>
            <person name="Crous P."/>
            <person name="Smith M.E."/>
        </authorList>
    </citation>
    <scope>NUCLEOTIDE SEQUENCE</scope>
    <source>
        <strain evidence="4">NBRC 100468</strain>
    </source>
</reference>
<dbReference type="InterPro" id="IPR029056">
    <property type="entry name" value="Ribokinase-like"/>
</dbReference>
<name>A0A9W8A3P7_9FUNG</name>
<evidence type="ECO:0000313" key="4">
    <source>
        <dbReference type="EMBL" id="KAJ1922198.1"/>
    </source>
</evidence>
<sequence length="369" mass="39571">MDINKSELSSIATGPRLLCIGSVNIDEVYTVKSIVKEGETKSSKSRNIIAGGKAVCSDMEILILNSCFSQNISGKGANLSVAGAKAGADVYLGAKIGQDGQWIRDLVSSIGVNTSMVITTSIATGRAIIQVEEQSGENCILLFDGANHSITRDDVVQMCEPFNRGDWLAIQNEGSEVCFTIAHAIEKGMKVLWNPAPMEISQPMSEMIPLVDVIVVNESEFRQMYAWVKKDLPEKFHNEATVEAEERLLAYAKQANVKILIMTRGAQGSVAVVRNHKADDYGLYSVPCGPVSPESIKDTTSAGDTWIGFFLASIIKSGGKEAQSLSVNQIIDAMKVASYASGIGITRNGAIPSIPSLEEVETCMATGKI</sequence>
<feature type="domain" description="Carbohydrate kinase PfkB" evidence="3">
    <location>
        <begin position="64"/>
        <end position="356"/>
    </location>
</feature>
<keyword evidence="2" id="KW-0418">Kinase</keyword>
<comment type="caution">
    <text evidence="4">The sequence shown here is derived from an EMBL/GenBank/DDBJ whole genome shotgun (WGS) entry which is preliminary data.</text>
</comment>
<dbReference type="EMBL" id="JANBPU010000001">
    <property type="protein sequence ID" value="KAJ1922198.1"/>
    <property type="molecule type" value="Genomic_DNA"/>
</dbReference>
<dbReference type="PANTHER" id="PTHR10584">
    <property type="entry name" value="SUGAR KINASE"/>
    <property type="match status" value="1"/>
</dbReference>